<comment type="caution">
    <text evidence="1">The sequence shown here is derived from an EMBL/GenBank/DDBJ whole genome shotgun (WGS) entry which is preliminary data.</text>
</comment>
<dbReference type="Gene3D" id="3.40.50.150">
    <property type="entry name" value="Vaccinia Virus protein VP39"/>
    <property type="match status" value="1"/>
</dbReference>
<protein>
    <submittedName>
        <fullName evidence="1">Methyltransferase type 11</fullName>
    </submittedName>
</protein>
<dbReference type="Proteomes" id="UP000034213">
    <property type="component" value="Unassembled WGS sequence"/>
</dbReference>
<accession>A0A0G1EBK3</accession>
<keyword evidence="1" id="KW-0489">Methyltransferase</keyword>
<dbReference type="STRING" id="1618369.UV54_C0006G0016"/>
<name>A0A0G1EBK3_9BACT</name>
<dbReference type="SUPFAM" id="SSF53335">
    <property type="entry name" value="S-adenosyl-L-methionine-dependent methyltransferases"/>
    <property type="match status" value="1"/>
</dbReference>
<dbReference type="Pfam" id="PF13489">
    <property type="entry name" value="Methyltransf_23"/>
    <property type="match status" value="1"/>
</dbReference>
<evidence type="ECO:0000313" key="1">
    <source>
        <dbReference type="EMBL" id="KKS80441.1"/>
    </source>
</evidence>
<organism evidence="1 2">
    <name type="scientific">Candidatus Beckwithbacteria bacterium GW2011_GWA2_43_10</name>
    <dbReference type="NCBI Taxonomy" id="1618369"/>
    <lineage>
        <taxon>Bacteria</taxon>
        <taxon>Candidatus Beckwithiibacteriota</taxon>
    </lineage>
</organism>
<proteinExistence type="predicted"/>
<dbReference type="GO" id="GO:0032259">
    <property type="term" value="P:methylation"/>
    <property type="evidence" value="ECO:0007669"/>
    <property type="project" value="UniProtKB-KW"/>
</dbReference>
<dbReference type="AlphaFoldDB" id="A0A0G1EBK3"/>
<dbReference type="EMBL" id="LCEW01000006">
    <property type="protein sequence ID" value="KKS80441.1"/>
    <property type="molecule type" value="Genomic_DNA"/>
</dbReference>
<keyword evidence="1" id="KW-0808">Transferase</keyword>
<evidence type="ECO:0000313" key="2">
    <source>
        <dbReference type="Proteomes" id="UP000034213"/>
    </source>
</evidence>
<dbReference type="GO" id="GO:0008168">
    <property type="term" value="F:methyltransferase activity"/>
    <property type="evidence" value="ECO:0007669"/>
    <property type="project" value="UniProtKB-KW"/>
</dbReference>
<sequence length="189" mass="21839">MLKTMFRKIVRKRSETVVNRIMPYIRNSNKIIDIGSGMGDVAGLIKAQGKNITPVDVAGFHGPRMIKTIIYDGKTLPFKNKSFDTALLLTVMHHTPDPEMVFKEATRVAKEIVVIETSYTTPLNRFLTIISDTIGNLRLEAFWGSYKTDKQWKKFFNDHGFIVKESRKFNDKNLGIIPFLHILYYLRRK</sequence>
<gene>
    <name evidence="1" type="ORF">UV54_C0006G0016</name>
</gene>
<reference evidence="1 2" key="1">
    <citation type="journal article" date="2015" name="Nature">
        <title>rRNA introns, odd ribosomes, and small enigmatic genomes across a large radiation of phyla.</title>
        <authorList>
            <person name="Brown C.T."/>
            <person name="Hug L.A."/>
            <person name="Thomas B.C."/>
            <person name="Sharon I."/>
            <person name="Castelle C.J."/>
            <person name="Singh A."/>
            <person name="Wilkins M.J."/>
            <person name="Williams K.H."/>
            <person name="Banfield J.F."/>
        </authorList>
    </citation>
    <scope>NUCLEOTIDE SEQUENCE [LARGE SCALE GENOMIC DNA]</scope>
</reference>
<dbReference type="InterPro" id="IPR029063">
    <property type="entry name" value="SAM-dependent_MTases_sf"/>
</dbReference>